<evidence type="ECO:0000313" key="2">
    <source>
        <dbReference type="EMBL" id="GEM45071.1"/>
    </source>
</evidence>
<protein>
    <recommendedName>
        <fullName evidence="4">NERD domain-containing protein</fullName>
    </recommendedName>
</protein>
<evidence type="ECO:0000256" key="1">
    <source>
        <dbReference type="SAM" id="MobiDB-lite"/>
    </source>
</evidence>
<organism evidence="2 3">
    <name type="scientific">Deinococcus cellulosilyticus (strain DSM 18568 / NBRC 106333 / KACC 11606 / 5516J-15)</name>
    <dbReference type="NCBI Taxonomy" id="1223518"/>
    <lineage>
        <taxon>Bacteria</taxon>
        <taxon>Thermotogati</taxon>
        <taxon>Deinococcota</taxon>
        <taxon>Deinococci</taxon>
        <taxon>Deinococcales</taxon>
        <taxon>Deinococcaceae</taxon>
        <taxon>Deinococcus</taxon>
    </lineage>
</organism>
<comment type="caution">
    <text evidence="2">The sequence shown here is derived from an EMBL/GenBank/DDBJ whole genome shotgun (WGS) entry which is preliminary data.</text>
</comment>
<sequence>MTFFKRLFKPKPVEPELDDPDDTEQEDTPPQPRPIPKGVGDILGEMPDEWLIRENVTIERMSVDYIAVSPYGVFCIFEPAKRGKVTATPRGLYVNGDKIEPLPTDVTGVLKPLRKYLGVPLEPIMVFRDSEIMGSEVGALKIFSPERLKTYLTFKVEYLHSDTELREVLKRINVLLEEAKKWRY</sequence>
<name>A0A511MXH9_DEIC1</name>
<feature type="compositionally biased region" description="Acidic residues" evidence="1">
    <location>
        <begin position="15"/>
        <end position="27"/>
    </location>
</feature>
<reference evidence="2 3" key="1">
    <citation type="submission" date="2019-07" db="EMBL/GenBank/DDBJ databases">
        <title>Whole genome shotgun sequence of Deinococcus cellulosilyticus NBRC 106333.</title>
        <authorList>
            <person name="Hosoyama A."/>
            <person name="Uohara A."/>
            <person name="Ohji S."/>
            <person name="Ichikawa N."/>
        </authorList>
    </citation>
    <scope>NUCLEOTIDE SEQUENCE [LARGE SCALE GENOMIC DNA]</scope>
    <source>
        <strain evidence="2 3">NBRC 106333</strain>
    </source>
</reference>
<feature type="region of interest" description="Disordered" evidence="1">
    <location>
        <begin position="1"/>
        <end position="42"/>
    </location>
</feature>
<dbReference type="AlphaFoldDB" id="A0A511MXH9"/>
<proteinExistence type="predicted"/>
<keyword evidence="3" id="KW-1185">Reference proteome</keyword>
<dbReference type="OrthoDB" id="9813328at2"/>
<evidence type="ECO:0008006" key="4">
    <source>
        <dbReference type="Google" id="ProtNLM"/>
    </source>
</evidence>
<gene>
    <name evidence="2" type="ORF">DC3_07060</name>
</gene>
<accession>A0A511MXH9</accession>
<dbReference type="RefSeq" id="WP_146882359.1">
    <property type="nucleotide sequence ID" value="NZ_BJXB01000002.1"/>
</dbReference>
<dbReference type="EMBL" id="BJXB01000002">
    <property type="protein sequence ID" value="GEM45071.1"/>
    <property type="molecule type" value="Genomic_DNA"/>
</dbReference>
<evidence type="ECO:0000313" key="3">
    <source>
        <dbReference type="Proteomes" id="UP000321306"/>
    </source>
</evidence>
<dbReference type="Proteomes" id="UP000321306">
    <property type="component" value="Unassembled WGS sequence"/>
</dbReference>